<sequence length="111" mass="11697">MYKSGASGARSIAAWLGSSGKLSMVSGEGAACEMSASAIANSGQVAKSGSGNRVSPCSSDVFIRMKRTNSTLPASIDTFCFRSNARSDARPNKYHNRQSKARLGSHLNNQH</sequence>
<dbReference type="AlphaFoldDB" id="A0A225V654"/>
<gene>
    <name evidence="2" type="ORF">PHMEG_00028370</name>
</gene>
<evidence type="ECO:0000256" key="1">
    <source>
        <dbReference type="SAM" id="MobiDB-lite"/>
    </source>
</evidence>
<comment type="caution">
    <text evidence="2">The sequence shown here is derived from an EMBL/GenBank/DDBJ whole genome shotgun (WGS) entry which is preliminary data.</text>
</comment>
<accession>A0A225V654</accession>
<organism evidence="2 3">
    <name type="scientific">Phytophthora megakarya</name>
    <dbReference type="NCBI Taxonomy" id="4795"/>
    <lineage>
        <taxon>Eukaryota</taxon>
        <taxon>Sar</taxon>
        <taxon>Stramenopiles</taxon>
        <taxon>Oomycota</taxon>
        <taxon>Peronosporomycetes</taxon>
        <taxon>Peronosporales</taxon>
        <taxon>Peronosporaceae</taxon>
        <taxon>Phytophthora</taxon>
    </lineage>
</organism>
<dbReference type="EMBL" id="NBNE01007606">
    <property type="protein sequence ID" value="OWZ00439.1"/>
    <property type="molecule type" value="Genomic_DNA"/>
</dbReference>
<evidence type="ECO:0000313" key="3">
    <source>
        <dbReference type="Proteomes" id="UP000198211"/>
    </source>
</evidence>
<feature type="region of interest" description="Disordered" evidence="1">
    <location>
        <begin position="87"/>
        <end position="111"/>
    </location>
</feature>
<evidence type="ECO:0000313" key="2">
    <source>
        <dbReference type="EMBL" id="OWZ00439.1"/>
    </source>
</evidence>
<keyword evidence="3" id="KW-1185">Reference proteome</keyword>
<dbReference type="OrthoDB" id="139542at2759"/>
<name>A0A225V654_9STRA</name>
<reference evidence="3" key="1">
    <citation type="submission" date="2017-03" db="EMBL/GenBank/DDBJ databases">
        <title>Phytopthora megakarya and P. palmivora, two closely related causual agents of cacao black pod achieved similar genome size and gene model numbers by different mechanisms.</title>
        <authorList>
            <person name="Ali S."/>
            <person name="Shao J."/>
            <person name="Larry D.J."/>
            <person name="Kronmiller B."/>
            <person name="Shen D."/>
            <person name="Strem M.D."/>
            <person name="Melnick R.L."/>
            <person name="Guiltinan M.J."/>
            <person name="Tyler B.M."/>
            <person name="Meinhardt L.W."/>
            <person name="Bailey B.A."/>
        </authorList>
    </citation>
    <scope>NUCLEOTIDE SEQUENCE [LARGE SCALE GENOMIC DNA]</scope>
    <source>
        <strain evidence="3">zdho120</strain>
    </source>
</reference>
<dbReference type="Proteomes" id="UP000198211">
    <property type="component" value="Unassembled WGS sequence"/>
</dbReference>
<proteinExistence type="predicted"/>
<protein>
    <submittedName>
        <fullName evidence="2">Uncharacterized protein</fullName>
    </submittedName>
</protein>